<dbReference type="CDD" id="cd00913">
    <property type="entry name" value="PCD_DCoH_subfamily_a"/>
    <property type="match status" value="1"/>
</dbReference>
<dbReference type="HAMAP" id="MF_00434">
    <property type="entry name" value="Pterin_4_alpha"/>
    <property type="match status" value="1"/>
</dbReference>
<dbReference type="Pfam" id="PF01329">
    <property type="entry name" value="Pterin_4a"/>
    <property type="match status" value="1"/>
</dbReference>
<dbReference type="InterPro" id="IPR050376">
    <property type="entry name" value="Pterin-4-alpha-carb_dehyd"/>
</dbReference>
<dbReference type="RefSeq" id="WP_093272779.1">
    <property type="nucleotide sequence ID" value="NZ_FNDD01000009.1"/>
</dbReference>
<dbReference type="Gene3D" id="3.30.1360.20">
    <property type="entry name" value="Transcriptional coactivator/pterin dehydratase"/>
    <property type="match status" value="1"/>
</dbReference>
<comment type="similarity">
    <text evidence="2 4">Belongs to the pterin-4-alpha-carbinolamine dehydratase family.</text>
</comment>
<gene>
    <name evidence="5" type="ORF">SAMN04488136_109119</name>
</gene>
<dbReference type="OrthoDB" id="5294615at2"/>
<evidence type="ECO:0000256" key="4">
    <source>
        <dbReference type="HAMAP-Rule" id="MF_00434"/>
    </source>
</evidence>
<sequence>MLEQLTCEACSKGAEALNTQQQQRLLAELRDWQICVREGIPQLEKVFVFKNFKLAWAFADQVAHLAEAQFHHPSILLEWGKVTVTWWSHSLKGLHRNDFICAAKCDALQGLDC</sequence>
<keyword evidence="3 4" id="KW-0456">Lyase</keyword>
<dbReference type="InterPro" id="IPR036428">
    <property type="entry name" value="PCD_sf"/>
</dbReference>
<proteinExistence type="inferred from homology"/>
<keyword evidence="6" id="KW-1185">Reference proteome</keyword>
<evidence type="ECO:0000256" key="1">
    <source>
        <dbReference type="ARBA" id="ARBA00001554"/>
    </source>
</evidence>
<dbReference type="Proteomes" id="UP000198854">
    <property type="component" value="Unassembled WGS sequence"/>
</dbReference>
<dbReference type="PANTHER" id="PTHR42805">
    <property type="entry name" value="PTERIN-4-ALPHA-CARBINOLAMINE DEHYDRATASE-RELATED"/>
    <property type="match status" value="1"/>
</dbReference>
<evidence type="ECO:0000313" key="6">
    <source>
        <dbReference type="Proteomes" id="UP000198854"/>
    </source>
</evidence>
<evidence type="ECO:0000256" key="2">
    <source>
        <dbReference type="ARBA" id="ARBA00006472"/>
    </source>
</evidence>
<reference evidence="5 6" key="1">
    <citation type="submission" date="2016-10" db="EMBL/GenBank/DDBJ databases">
        <authorList>
            <person name="de Groot N.N."/>
        </authorList>
    </citation>
    <scope>NUCLEOTIDE SEQUENCE [LARGE SCALE GENOMIC DNA]</scope>
    <source>
        <strain evidence="5 6">CGMCC 1.10228</strain>
    </source>
</reference>
<dbReference type="GO" id="GO:0006729">
    <property type="term" value="P:tetrahydrobiopterin biosynthetic process"/>
    <property type="evidence" value="ECO:0007669"/>
    <property type="project" value="InterPro"/>
</dbReference>
<dbReference type="NCBIfam" id="NF002016">
    <property type="entry name" value="PRK00823.1-1"/>
    <property type="match status" value="1"/>
</dbReference>
<dbReference type="SUPFAM" id="SSF55248">
    <property type="entry name" value="PCD-like"/>
    <property type="match status" value="1"/>
</dbReference>
<dbReference type="GO" id="GO:0008124">
    <property type="term" value="F:4-alpha-hydroxytetrahydrobiopterin dehydratase activity"/>
    <property type="evidence" value="ECO:0007669"/>
    <property type="project" value="UniProtKB-UniRule"/>
</dbReference>
<evidence type="ECO:0000313" key="5">
    <source>
        <dbReference type="EMBL" id="SDH15402.1"/>
    </source>
</evidence>
<name>A0A1G8A374_9VIBR</name>
<dbReference type="InterPro" id="IPR001533">
    <property type="entry name" value="Pterin_deHydtase"/>
</dbReference>
<accession>A0A1G8A374</accession>
<dbReference type="EC" id="4.2.1.96" evidence="4"/>
<dbReference type="EMBL" id="FNDD01000009">
    <property type="protein sequence ID" value="SDH15402.1"/>
    <property type="molecule type" value="Genomic_DNA"/>
</dbReference>
<dbReference type="STRING" id="861298.SAMN04488136_109119"/>
<evidence type="ECO:0000256" key="3">
    <source>
        <dbReference type="ARBA" id="ARBA00023239"/>
    </source>
</evidence>
<dbReference type="AlphaFoldDB" id="A0A1G8A374"/>
<organism evidence="5 6">
    <name type="scientific">Vibrio xiamenensis</name>
    <dbReference type="NCBI Taxonomy" id="861298"/>
    <lineage>
        <taxon>Bacteria</taxon>
        <taxon>Pseudomonadati</taxon>
        <taxon>Pseudomonadota</taxon>
        <taxon>Gammaproteobacteria</taxon>
        <taxon>Vibrionales</taxon>
        <taxon>Vibrionaceae</taxon>
        <taxon>Vibrio</taxon>
    </lineage>
</organism>
<comment type="catalytic activity">
    <reaction evidence="1 4">
        <text>(4aS,6R)-4a-hydroxy-L-erythro-5,6,7,8-tetrahydrobiopterin = (6R)-L-erythro-6,7-dihydrobiopterin + H2O</text>
        <dbReference type="Rhea" id="RHEA:11920"/>
        <dbReference type="ChEBI" id="CHEBI:15377"/>
        <dbReference type="ChEBI" id="CHEBI:15642"/>
        <dbReference type="ChEBI" id="CHEBI:43120"/>
        <dbReference type="EC" id="4.2.1.96"/>
    </reaction>
</comment>
<dbReference type="PANTHER" id="PTHR42805:SF1">
    <property type="entry name" value="PTERIN-4-ALPHA-CARBINOLAMINE DEHYDRATASE-RELATED"/>
    <property type="match status" value="1"/>
</dbReference>
<protein>
    <recommendedName>
        <fullName evidence="4">Putative pterin-4-alpha-carbinolamine dehydratase</fullName>
        <shortName evidence="4">PHS</shortName>
        <ecNumber evidence="4">4.2.1.96</ecNumber>
    </recommendedName>
    <alternativeName>
        <fullName evidence="4">4-alpha-hydroxy-tetrahydropterin dehydratase</fullName>
    </alternativeName>
    <alternativeName>
        <fullName evidence="4">Pterin carbinolamine dehydratase</fullName>
        <shortName evidence="4">PCD</shortName>
    </alternativeName>
</protein>